<dbReference type="InterPro" id="IPR020904">
    <property type="entry name" value="Sc_DH/Rdtase_CS"/>
</dbReference>
<accession>A0ABV2N8G5</accession>
<keyword evidence="5" id="KW-0812">Transmembrane</keyword>
<dbReference type="Pfam" id="PF00106">
    <property type="entry name" value="adh_short"/>
    <property type="match status" value="1"/>
</dbReference>
<keyword evidence="5" id="KW-0472">Membrane</keyword>
<name>A0ABV2N8G5_9HYPH</name>
<comment type="caution">
    <text evidence="7">The sequence shown here is derived from an EMBL/GenBank/DDBJ whole genome shotgun (WGS) entry which is preliminary data.</text>
</comment>
<keyword evidence="8" id="KW-1185">Reference proteome</keyword>
<comment type="similarity">
    <text evidence="1 3">Belongs to the short-chain dehydrogenases/reductases (SDR) family.</text>
</comment>
<keyword evidence="5" id="KW-1133">Transmembrane helix</keyword>
<dbReference type="RefSeq" id="WP_209650199.1">
    <property type="nucleotide sequence ID" value="NZ_JBEPNV010000001.1"/>
</dbReference>
<dbReference type="EMBL" id="JBEPNW010000002">
    <property type="protein sequence ID" value="MET3862781.1"/>
    <property type="molecule type" value="Genomic_DNA"/>
</dbReference>
<dbReference type="NCBIfam" id="NF005495">
    <property type="entry name" value="PRK07109.1"/>
    <property type="match status" value="1"/>
</dbReference>
<reference evidence="7 8" key="1">
    <citation type="submission" date="2024-06" db="EMBL/GenBank/DDBJ databases">
        <title>Genomics of switchgrass bacterial isolates.</title>
        <authorList>
            <person name="Shade A."/>
        </authorList>
    </citation>
    <scope>NUCLEOTIDE SEQUENCE [LARGE SCALE GENOMIC DNA]</scope>
    <source>
        <strain evidence="7 8">PvP084</strain>
    </source>
</reference>
<organism evidence="7 8">
    <name type="scientific">Methylobacterium radiotolerans</name>
    <dbReference type="NCBI Taxonomy" id="31998"/>
    <lineage>
        <taxon>Bacteria</taxon>
        <taxon>Pseudomonadati</taxon>
        <taxon>Pseudomonadota</taxon>
        <taxon>Alphaproteobacteria</taxon>
        <taxon>Hyphomicrobiales</taxon>
        <taxon>Methylobacteriaceae</taxon>
        <taxon>Methylobacterium</taxon>
    </lineage>
</organism>
<gene>
    <name evidence="7" type="ORF">ABIC20_000090</name>
</gene>
<dbReference type="PANTHER" id="PTHR44196:SF1">
    <property type="entry name" value="DEHYDROGENASE_REDUCTASE SDR FAMILY MEMBER 7B"/>
    <property type="match status" value="1"/>
</dbReference>
<dbReference type="PRINTS" id="PR00081">
    <property type="entry name" value="GDHRDH"/>
</dbReference>
<dbReference type="PANTHER" id="PTHR44196">
    <property type="entry name" value="DEHYDROGENASE/REDUCTASE SDR FAMILY MEMBER 7B"/>
    <property type="match status" value="1"/>
</dbReference>
<dbReference type="SUPFAM" id="SSF51735">
    <property type="entry name" value="NAD(P)-binding Rossmann-fold domains"/>
    <property type="match status" value="1"/>
</dbReference>
<evidence type="ECO:0000256" key="5">
    <source>
        <dbReference type="SAM" id="Phobius"/>
    </source>
</evidence>
<dbReference type="InterPro" id="IPR057326">
    <property type="entry name" value="KR_dom"/>
</dbReference>
<proteinExistence type="inferred from homology"/>
<evidence type="ECO:0000256" key="1">
    <source>
        <dbReference type="ARBA" id="ARBA00006484"/>
    </source>
</evidence>
<dbReference type="Proteomes" id="UP001549119">
    <property type="component" value="Unassembled WGS sequence"/>
</dbReference>
<evidence type="ECO:0000313" key="8">
    <source>
        <dbReference type="Proteomes" id="UP001549119"/>
    </source>
</evidence>
<sequence>MRIRHKPLREQVIVITGASSGIGLATARAAARRGARVVLAARNGAALEDIVRDIQERGGEARAVVTDVSRREDVEALAAETVRAYGGFDTWVNNAGLSIFGRLEEVSDADHRRLFDVNFWGIVYGSTVALQHLKKAGGALINLGSVASDLALPIQGMYSASKHAIKGFTDALRMELQEEGAPVSVTLIKPASIDTPFPEQARNYMAQAPKLPPPVYAPADVAEAILYAAEHGPRDLYVGGGGKLMSAMRKRVPAVTDWMGAQVMSRSQTAGVAGRQRDGALHAAGRDGAVRGGSPHHVMRSAYTRASINPALTGILLAGATAAAAALLGRADRR</sequence>
<evidence type="ECO:0000256" key="2">
    <source>
        <dbReference type="ARBA" id="ARBA00023002"/>
    </source>
</evidence>
<dbReference type="SMART" id="SM00822">
    <property type="entry name" value="PKS_KR"/>
    <property type="match status" value="1"/>
</dbReference>
<evidence type="ECO:0000256" key="3">
    <source>
        <dbReference type="RuleBase" id="RU000363"/>
    </source>
</evidence>
<dbReference type="InterPro" id="IPR036291">
    <property type="entry name" value="NAD(P)-bd_dom_sf"/>
</dbReference>
<feature type="region of interest" description="Disordered" evidence="4">
    <location>
        <begin position="269"/>
        <end position="296"/>
    </location>
</feature>
<evidence type="ECO:0000259" key="6">
    <source>
        <dbReference type="SMART" id="SM00822"/>
    </source>
</evidence>
<dbReference type="PRINTS" id="PR00080">
    <property type="entry name" value="SDRFAMILY"/>
</dbReference>
<feature type="transmembrane region" description="Helical" evidence="5">
    <location>
        <begin position="308"/>
        <end position="328"/>
    </location>
</feature>
<evidence type="ECO:0000256" key="4">
    <source>
        <dbReference type="SAM" id="MobiDB-lite"/>
    </source>
</evidence>
<evidence type="ECO:0000313" key="7">
    <source>
        <dbReference type="EMBL" id="MET3862781.1"/>
    </source>
</evidence>
<dbReference type="InterPro" id="IPR002347">
    <property type="entry name" value="SDR_fam"/>
</dbReference>
<feature type="domain" description="Ketoreductase" evidence="6">
    <location>
        <begin position="11"/>
        <end position="194"/>
    </location>
</feature>
<dbReference type="PROSITE" id="PS00061">
    <property type="entry name" value="ADH_SHORT"/>
    <property type="match status" value="1"/>
</dbReference>
<protein>
    <submittedName>
        <fullName evidence="7">NAD(P)-dependent dehydrogenase (Short-subunit alcohol dehydrogenase family)</fullName>
    </submittedName>
</protein>
<dbReference type="Gene3D" id="3.40.50.720">
    <property type="entry name" value="NAD(P)-binding Rossmann-like Domain"/>
    <property type="match status" value="1"/>
</dbReference>
<keyword evidence="2" id="KW-0560">Oxidoreductase</keyword>
<feature type="compositionally biased region" description="Basic and acidic residues" evidence="4">
    <location>
        <begin position="275"/>
        <end position="289"/>
    </location>
</feature>